<dbReference type="AlphaFoldDB" id="A0ABD2CIK4"/>
<gene>
    <name evidence="1" type="ORF">V1477_007468</name>
</gene>
<evidence type="ECO:0000313" key="1">
    <source>
        <dbReference type="EMBL" id="KAL2744926.1"/>
    </source>
</evidence>
<dbReference type="EMBL" id="JAYRBN010000050">
    <property type="protein sequence ID" value="KAL2744926.1"/>
    <property type="molecule type" value="Genomic_DNA"/>
</dbReference>
<evidence type="ECO:0000313" key="2">
    <source>
        <dbReference type="Proteomes" id="UP001607303"/>
    </source>
</evidence>
<comment type="caution">
    <text evidence="1">The sequence shown here is derived from an EMBL/GenBank/DDBJ whole genome shotgun (WGS) entry which is preliminary data.</text>
</comment>
<sequence length="77" mass="8681">MSVGKIDRLLISEDTSPYSISRETWITLKNEEPSPPPPPPPPLPPSSSPPPLYYYHHLSWWILVMGATSGLVEIRKE</sequence>
<accession>A0ABD2CIK4</accession>
<reference evidence="1 2" key="1">
    <citation type="journal article" date="2024" name="Ann. Entomol. Soc. Am.">
        <title>Genomic analyses of the southern and eastern yellowjacket wasps (Hymenoptera: Vespidae) reveal evolutionary signatures of social life.</title>
        <authorList>
            <person name="Catto M.A."/>
            <person name="Caine P.B."/>
            <person name="Orr S.E."/>
            <person name="Hunt B.G."/>
            <person name="Goodisman M.A.D."/>
        </authorList>
    </citation>
    <scope>NUCLEOTIDE SEQUENCE [LARGE SCALE GENOMIC DNA]</scope>
    <source>
        <strain evidence="1">232</strain>
        <tissue evidence="1">Head and thorax</tissue>
    </source>
</reference>
<organism evidence="1 2">
    <name type="scientific">Vespula maculifrons</name>
    <name type="common">Eastern yellow jacket</name>
    <name type="synonym">Wasp</name>
    <dbReference type="NCBI Taxonomy" id="7453"/>
    <lineage>
        <taxon>Eukaryota</taxon>
        <taxon>Metazoa</taxon>
        <taxon>Ecdysozoa</taxon>
        <taxon>Arthropoda</taxon>
        <taxon>Hexapoda</taxon>
        <taxon>Insecta</taxon>
        <taxon>Pterygota</taxon>
        <taxon>Neoptera</taxon>
        <taxon>Endopterygota</taxon>
        <taxon>Hymenoptera</taxon>
        <taxon>Apocrita</taxon>
        <taxon>Aculeata</taxon>
        <taxon>Vespoidea</taxon>
        <taxon>Vespidae</taxon>
        <taxon>Vespinae</taxon>
        <taxon>Vespula</taxon>
    </lineage>
</organism>
<protein>
    <submittedName>
        <fullName evidence="1">Uncharacterized protein</fullName>
    </submittedName>
</protein>
<keyword evidence="2" id="KW-1185">Reference proteome</keyword>
<dbReference type="Proteomes" id="UP001607303">
    <property type="component" value="Unassembled WGS sequence"/>
</dbReference>
<proteinExistence type="predicted"/>
<name>A0ABD2CIK4_VESMC</name>